<organism evidence="2 3">
    <name type="scientific">Aerophobetes bacterium</name>
    <dbReference type="NCBI Taxonomy" id="2030807"/>
    <lineage>
        <taxon>Bacteria</taxon>
        <taxon>Candidatus Aerophobota</taxon>
    </lineage>
</organism>
<dbReference type="AlphaFoldDB" id="A0A497E614"/>
<comment type="caution">
    <text evidence="2">The sequence shown here is derived from an EMBL/GenBank/DDBJ whole genome shotgun (WGS) entry which is preliminary data.</text>
</comment>
<gene>
    <name evidence="2" type="ORF">DRJ00_03805</name>
</gene>
<dbReference type="InterPro" id="IPR014718">
    <property type="entry name" value="GH-type_carb-bd"/>
</dbReference>
<reference evidence="2 3" key="1">
    <citation type="submission" date="2018-06" db="EMBL/GenBank/DDBJ databases">
        <title>Extensive metabolic versatility and redundancy in microbially diverse, dynamic hydrothermal sediments.</title>
        <authorList>
            <person name="Dombrowski N."/>
            <person name="Teske A."/>
            <person name="Baker B.J."/>
        </authorList>
    </citation>
    <scope>NUCLEOTIDE SEQUENCE [LARGE SCALE GENOMIC DNA]</scope>
    <source>
        <strain evidence="2">B47_G16</strain>
    </source>
</reference>
<sequence length="97" mass="10293">MIILTSIVAVSSSFSFGRKAIEYVNPFIGTGGHAHACPLDAFPKVLMDFSFTHLSGPGCVGYGNALFMPTTGDLKTPGSDDQSAGKEWVGNLIRNKK</sequence>
<evidence type="ECO:0000313" key="3">
    <source>
        <dbReference type="Proteomes" id="UP000279422"/>
    </source>
</evidence>
<evidence type="ECO:0000256" key="1">
    <source>
        <dbReference type="SAM" id="MobiDB-lite"/>
    </source>
</evidence>
<proteinExistence type="predicted"/>
<dbReference type="Proteomes" id="UP000279422">
    <property type="component" value="Unassembled WGS sequence"/>
</dbReference>
<accession>A0A497E614</accession>
<evidence type="ECO:0000313" key="2">
    <source>
        <dbReference type="EMBL" id="RLE09596.1"/>
    </source>
</evidence>
<feature type="region of interest" description="Disordered" evidence="1">
    <location>
        <begin position="75"/>
        <end position="97"/>
    </location>
</feature>
<name>A0A497E614_UNCAE</name>
<protein>
    <submittedName>
        <fullName evidence="2">Uncharacterized protein</fullName>
    </submittedName>
</protein>
<dbReference type="EMBL" id="QMPZ01000038">
    <property type="protein sequence ID" value="RLE09596.1"/>
    <property type="molecule type" value="Genomic_DNA"/>
</dbReference>
<dbReference type="GO" id="GO:0030246">
    <property type="term" value="F:carbohydrate binding"/>
    <property type="evidence" value="ECO:0007669"/>
    <property type="project" value="InterPro"/>
</dbReference>
<dbReference type="Gene3D" id="2.70.98.10">
    <property type="match status" value="1"/>
</dbReference>